<feature type="transmembrane region" description="Helical" evidence="10">
    <location>
        <begin position="275"/>
        <end position="297"/>
    </location>
</feature>
<accession>A0A1H1ZUG5</accession>
<evidence type="ECO:0000256" key="10">
    <source>
        <dbReference type="SAM" id="Phobius"/>
    </source>
</evidence>
<dbReference type="Gene3D" id="3.40.50.300">
    <property type="entry name" value="P-loop containing nucleotide triphosphate hydrolases"/>
    <property type="match status" value="1"/>
</dbReference>
<dbReference type="PROSITE" id="PS00211">
    <property type="entry name" value="ABC_TRANSPORTER_1"/>
    <property type="match status" value="1"/>
</dbReference>
<dbReference type="Pfam" id="PF00005">
    <property type="entry name" value="ABC_tran"/>
    <property type="match status" value="1"/>
</dbReference>
<evidence type="ECO:0000259" key="11">
    <source>
        <dbReference type="PROSITE" id="PS50893"/>
    </source>
</evidence>
<dbReference type="Pfam" id="PF00664">
    <property type="entry name" value="ABC_membrane"/>
    <property type="match status" value="1"/>
</dbReference>
<keyword evidence="15" id="KW-1185">Reference proteome</keyword>
<dbReference type="InterPro" id="IPR027417">
    <property type="entry name" value="P-loop_NTPase"/>
</dbReference>
<evidence type="ECO:0000313" key="15">
    <source>
        <dbReference type="Proteomes" id="UP000199679"/>
    </source>
</evidence>
<keyword evidence="5" id="KW-0378">Hydrolase</keyword>
<sequence>MGFTFFKQQDTMDCGATCLRMVCGHYGRKIGIVELRRACRITSQGASLLGVMEAAEVIGFSTTGLELSLKDLHKLKLPAILHWTKEHFVVLFKIKKDTYYVADPSKAIIKFSKPEFTERWCNADGNGIALELVPLPALQEGSDKNHSSHGGEFLKRYFYIYKALIFQILIGLAIASLLQLVLPFLTQSLIDTGIRYRNINFIQLIIIAQVMLLIGRAAVNFIRSWLLFHLSMRINLSILADFVLKLMKLPISFFLSKTSGDILQRINDQSKIESFLTGPFLNTIFSLGNLIVFSVLLFFFNKVIFLISLIGVIAYSLWVLCFLRYRRFLNFKKFDVSSKNQNLLMQLIFGIKEIKLNNSEREFRWEWENSQVELFRWDMKNISLNQVQEIGATFINESKNILITYLCATYVIHGEITLGTMMAMLYVIGQLNSPVEYIALFVQEVQDATISWERLNEVQQMDDEFSGTEDRCSSLPDNRNIYIENLDFSYPGAGNPTVIDKLSFEIPYGKSTAIVGKSGCGKTTLVNLILQLYSKDAGKILVGNIDIEQMDPRAWRQACGFVMQDGYIFSDTIIKNITVSTGIYDQAMLDLAIEVANLGDFINDLALKGDTKIGVGGVGLSQGQKQRILIARVVYKNADFVFLDEATNALDAENERTIISNFNKFFKGKTVVIIAHRLSTVTNADNIIVMSKGKLIEQGRHESLIKEQGAYYSLIKNQLELGI</sequence>
<feature type="transmembrane region" description="Helical" evidence="10">
    <location>
        <begin position="198"/>
        <end position="219"/>
    </location>
</feature>
<dbReference type="SMART" id="SM00382">
    <property type="entry name" value="AAA"/>
    <property type="match status" value="1"/>
</dbReference>
<keyword evidence="8 10" id="KW-0472">Membrane</keyword>
<feature type="domain" description="ABC transmembrane type-1" evidence="12">
    <location>
        <begin position="168"/>
        <end position="447"/>
    </location>
</feature>
<dbReference type="SUPFAM" id="SSF52540">
    <property type="entry name" value="P-loop containing nucleoside triphosphate hydrolases"/>
    <property type="match status" value="1"/>
</dbReference>
<comment type="subcellular location">
    <subcellularLocation>
        <location evidence="1">Cell membrane</location>
        <topology evidence="1">Multi-pass membrane protein</topology>
    </subcellularLocation>
</comment>
<dbReference type="InterPro" id="IPR003439">
    <property type="entry name" value="ABC_transporter-like_ATP-bd"/>
</dbReference>
<evidence type="ECO:0000256" key="7">
    <source>
        <dbReference type="ARBA" id="ARBA00022989"/>
    </source>
</evidence>
<keyword evidence="4" id="KW-0547">Nucleotide-binding</keyword>
<dbReference type="PROSITE" id="PS50929">
    <property type="entry name" value="ABC_TM1F"/>
    <property type="match status" value="1"/>
</dbReference>
<evidence type="ECO:0000256" key="8">
    <source>
        <dbReference type="ARBA" id="ARBA00023136"/>
    </source>
</evidence>
<dbReference type="FunFam" id="3.40.50.300:FF:000604">
    <property type="entry name" value="ABC transporter B family member 28"/>
    <property type="match status" value="1"/>
</dbReference>
<dbReference type="Proteomes" id="UP000199679">
    <property type="component" value="Chromosome I"/>
</dbReference>
<dbReference type="Pfam" id="PF03412">
    <property type="entry name" value="Peptidase_C39"/>
    <property type="match status" value="1"/>
</dbReference>
<dbReference type="InterPro" id="IPR011527">
    <property type="entry name" value="ABC1_TM_dom"/>
</dbReference>
<dbReference type="AlphaFoldDB" id="A0A1H1ZUG5"/>
<dbReference type="PROSITE" id="PS50990">
    <property type="entry name" value="PEPTIDASE_C39"/>
    <property type="match status" value="1"/>
</dbReference>
<dbReference type="SUPFAM" id="SSF90123">
    <property type="entry name" value="ABC transporter transmembrane region"/>
    <property type="match status" value="1"/>
</dbReference>
<dbReference type="GO" id="GO:0005737">
    <property type="term" value="C:cytoplasm"/>
    <property type="evidence" value="ECO:0007669"/>
    <property type="project" value="UniProtKB-ARBA"/>
</dbReference>
<dbReference type="PANTHER" id="PTHR43394">
    <property type="entry name" value="ATP-DEPENDENT PERMEASE MDL1, MITOCHONDRIAL"/>
    <property type="match status" value="1"/>
</dbReference>
<dbReference type="OrthoDB" id="9760358at2"/>
<dbReference type="RefSeq" id="WP_091375074.1">
    <property type="nucleotide sequence ID" value="NZ_LT629740.1"/>
</dbReference>
<dbReference type="EMBL" id="LT629740">
    <property type="protein sequence ID" value="SDT37042.1"/>
    <property type="molecule type" value="Genomic_DNA"/>
</dbReference>
<gene>
    <name evidence="14" type="ORF">SAMN05216490_3245</name>
</gene>
<evidence type="ECO:0000256" key="9">
    <source>
        <dbReference type="ARBA" id="ARBA00040960"/>
    </source>
</evidence>
<feature type="transmembrane region" description="Helical" evidence="10">
    <location>
        <begin position="164"/>
        <end position="186"/>
    </location>
</feature>
<organism evidence="14 15">
    <name type="scientific">Mucilaginibacter mallensis</name>
    <dbReference type="NCBI Taxonomy" id="652787"/>
    <lineage>
        <taxon>Bacteria</taxon>
        <taxon>Pseudomonadati</taxon>
        <taxon>Bacteroidota</taxon>
        <taxon>Sphingobacteriia</taxon>
        <taxon>Sphingobacteriales</taxon>
        <taxon>Sphingobacteriaceae</taxon>
        <taxon>Mucilaginibacter</taxon>
    </lineage>
</organism>
<evidence type="ECO:0000256" key="5">
    <source>
        <dbReference type="ARBA" id="ARBA00022801"/>
    </source>
</evidence>
<dbReference type="InterPro" id="IPR017871">
    <property type="entry name" value="ABC_transporter-like_CS"/>
</dbReference>
<protein>
    <recommendedName>
        <fullName evidence="9">Multidrug resistance-like ATP-binding protein MdlB</fullName>
    </recommendedName>
</protein>
<dbReference type="GO" id="GO:0016887">
    <property type="term" value="F:ATP hydrolysis activity"/>
    <property type="evidence" value="ECO:0007669"/>
    <property type="project" value="InterPro"/>
</dbReference>
<dbReference type="InterPro" id="IPR005074">
    <property type="entry name" value="Peptidase_C39"/>
</dbReference>
<evidence type="ECO:0000256" key="3">
    <source>
        <dbReference type="ARBA" id="ARBA00022692"/>
    </source>
</evidence>
<feature type="domain" description="ABC transporter" evidence="11">
    <location>
        <begin position="481"/>
        <end position="717"/>
    </location>
</feature>
<evidence type="ECO:0000256" key="2">
    <source>
        <dbReference type="ARBA" id="ARBA00022448"/>
    </source>
</evidence>
<dbReference type="GO" id="GO:0006508">
    <property type="term" value="P:proteolysis"/>
    <property type="evidence" value="ECO:0007669"/>
    <property type="project" value="InterPro"/>
</dbReference>
<feature type="transmembrane region" description="Helical" evidence="10">
    <location>
        <begin position="402"/>
        <end position="428"/>
    </location>
</feature>
<dbReference type="InterPro" id="IPR036640">
    <property type="entry name" value="ABC1_TM_sf"/>
</dbReference>
<evidence type="ECO:0000256" key="1">
    <source>
        <dbReference type="ARBA" id="ARBA00004651"/>
    </source>
</evidence>
<keyword evidence="2" id="KW-0813">Transport</keyword>
<dbReference type="Gene3D" id="1.20.1560.10">
    <property type="entry name" value="ABC transporter type 1, transmembrane domain"/>
    <property type="match status" value="1"/>
</dbReference>
<keyword evidence="6 14" id="KW-0067">ATP-binding</keyword>
<dbReference type="Gene3D" id="3.90.70.10">
    <property type="entry name" value="Cysteine proteinases"/>
    <property type="match status" value="1"/>
</dbReference>
<reference evidence="14 15" key="1">
    <citation type="submission" date="2016-10" db="EMBL/GenBank/DDBJ databases">
        <authorList>
            <person name="de Groot N.N."/>
        </authorList>
    </citation>
    <scope>NUCLEOTIDE SEQUENCE [LARGE SCALE GENOMIC DNA]</scope>
    <source>
        <strain evidence="14 15">MP1X4</strain>
    </source>
</reference>
<dbReference type="GO" id="GO:0005524">
    <property type="term" value="F:ATP binding"/>
    <property type="evidence" value="ECO:0007669"/>
    <property type="project" value="UniProtKB-KW"/>
</dbReference>
<evidence type="ECO:0000259" key="13">
    <source>
        <dbReference type="PROSITE" id="PS50990"/>
    </source>
</evidence>
<dbReference type="GO" id="GO:0015421">
    <property type="term" value="F:ABC-type oligopeptide transporter activity"/>
    <property type="evidence" value="ECO:0007669"/>
    <property type="project" value="TreeGrafter"/>
</dbReference>
<keyword evidence="3 10" id="KW-0812">Transmembrane</keyword>
<dbReference type="CDD" id="cd02418">
    <property type="entry name" value="Peptidase_C39B"/>
    <property type="match status" value="1"/>
</dbReference>
<dbReference type="GO" id="GO:0008233">
    <property type="term" value="F:peptidase activity"/>
    <property type="evidence" value="ECO:0007669"/>
    <property type="project" value="InterPro"/>
</dbReference>
<evidence type="ECO:0000313" key="14">
    <source>
        <dbReference type="EMBL" id="SDT37042.1"/>
    </source>
</evidence>
<evidence type="ECO:0000256" key="6">
    <source>
        <dbReference type="ARBA" id="ARBA00022840"/>
    </source>
</evidence>
<dbReference type="InterPro" id="IPR003593">
    <property type="entry name" value="AAA+_ATPase"/>
</dbReference>
<dbReference type="GO" id="GO:0005886">
    <property type="term" value="C:plasma membrane"/>
    <property type="evidence" value="ECO:0007669"/>
    <property type="project" value="UniProtKB-SubCell"/>
</dbReference>
<proteinExistence type="predicted"/>
<evidence type="ECO:0000256" key="4">
    <source>
        <dbReference type="ARBA" id="ARBA00022741"/>
    </source>
</evidence>
<name>A0A1H1ZUG5_MUCMA</name>
<dbReference type="STRING" id="652787.SAMN05216490_3245"/>
<dbReference type="CDD" id="cd18571">
    <property type="entry name" value="ABC_6TM_peptidase_like"/>
    <property type="match status" value="1"/>
</dbReference>
<feature type="domain" description="Peptidase C39" evidence="13">
    <location>
        <begin position="8"/>
        <end position="127"/>
    </location>
</feature>
<dbReference type="PANTHER" id="PTHR43394:SF1">
    <property type="entry name" value="ATP-BINDING CASSETTE SUB-FAMILY B MEMBER 10, MITOCHONDRIAL"/>
    <property type="match status" value="1"/>
</dbReference>
<dbReference type="InterPro" id="IPR039421">
    <property type="entry name" value="Type_1_exporter"/>
</dbReference>
<feature type="transmembrane region" description="Helical" evidence="10">
    <location>
        <begin position="303"/>
        <end position="323"/>
    </location>
</feature>
<keyword evidence="7 10" id="KW-1133">Transmembrane helix</keyword>
<dbReference type="PROSITE" id="PS50893">
    <property type="entry name" value="ABC_TRANSPORTER_2"/>
    <property type="match status" value="1"/>
</dbReference>
<evidence type="ECO:0000259" key="12">
    <source>
        <dbReference type="PROSITE" id="PS50929"/>
    </source>
</evidence>